<feature type="domain" description="Resolvase/invertase-type recombinase catalytic" evidence="2">
    <location>
        <begin position="7"/>
        <end position="155"/>
    </location>
</feature>
<evidence type="ECO:0000313" key="5">
    <source>
        <dbReference type="Proteomes" id="UP000234789"/>
    </source>
</evidence>
<protein>
    <submittedName>
        <fullName evidence="4">Cassette chromosome recombinase B</fullName>
    </submittedName>
</protein>
<keyword evidence="1" id="KW-0175">Coiled coil</keyword>
<dbReference type="InterPro" id="IPR050639">
    <property type="entry name" value="SSR_resolvase"/>
</dbReference>
<dbReference type="PANTHER" id="PTHR30461:SF23">
    <property type="entry name" value="DNA RECOMBINASE-RELATED"/>
    <property type="match status" value="1"/>
</dbReference>
<dbReference type="InterPro" id="IPR025827">
    <property type="entry name" value="Zn_ribbon_recom_dom"/>
</dbReference>
<dbReference type="PROSITE" id="PS51736">
    <property type="entry name" value="RECOMBINASES_3"/>
    <property type="match status" value="1"/>
</dbReference>
<evidence type="ECO:0000313" key="4">
    <source>
        <dbReference type="EMBL" id="PLT48037.1"/>
    </source>
</evidence>
<keyword evidence="5" id="KW-1185">Reference proteome</keyword>
<dbReference type="CDD" id="cd03768">
    <property type="entry name" value="SR_ResInv"/>
    <property type="match status" value="1"/>
</dbReference>
<dbReference type="Proteomes" id="UP000234789">
    <property type="component" value="Unassembled WGS sequence"/>
</dbReference>
<proteinExistence type="predicted"/>
<dbReference type="InterPro" id="IPR011109">
    <property type="entry name" value="DNA_bind_recombinase_dom"/>
</dbReference>
<evidence type="ECO:0000256" key="1">
    <source>
        <dbReference type="SAM" id="Coils"/>
    </source>
</evidence>
<reference evidence="4 5" key="1">
    <citation type="submission" date="2017-05" db="EMBL/GenBank/DDBJ databases">
        <title>Functional genome analysis of Paenibacillus pasadenensis strain R16: insights on endophytic life style and antifungal activity.</title>
        <authorList>
            <person name="Passera A."/>
            <person name="Marcolungo L."/>
            <person name="Casati P."/>
            <person name="Brasca M."/>
            <person name="Quaglino F."/>
            <person name="Delledonne M."/>
        </authorList>
    </citation>
    <scope>NUCLEOTIDE SEQUENCE [LARGE SCALE GENOMIC DNA]</scope>
    <source>
        <strain evidence="4 5">R16</strain>
    </source>
</reference>
<dbReference type="Pfam" id="PF13408">
    <property type="entry name" value="Zn_ribbon_recom"/>
    <property type="match status" value="1"/>
</dbReference>
<dbReference type="RefSeq" id="WP_101807445.1">
    <property type="nucleotide sequence ID" value="NZ_NFEZ01000001.1"/>
</dbReference>
<dbReference type="AlphaFoldDB" id="A0A2N5NCG4"/>
<comment type="caution">
    <text evidence="4">The sequence shown here is derived from an EMBL/GenBank/DDBJ whole genome shotgun (WGS) entry which is preliminary data.</text>
</comment>
<dbReference type="InterPro" id="IPR006119">
    <property type="entry name" value="Resolv_N"/>
</dbReference>
<feature type="domain" description="Recombinase" evidence="3">
    <location>
        <begin position="162"/>
        <end position="291"/>
    </location>
</feature>
<dbReference type="GO" id="GO:0000150">
    <property type="term" value="F:DNA strand exchange activity"/>
    <property type="evidence" value="ECO:0007669"/>
    <property type="project" value="InterPro"/>
</dbReference>
<dbReference type="PANTHER" id="PTHR30461">
    <property type="entry name" value="DNA-INVERTASE FROM LAMBDOID PROPHAGE"/>
    <property type="match status" value="1"/>
</dbReference>
<dbReference type="PROSITE" id="PS51737">
    <property type="entry name" value="RECOMBINASE_DNA_BIND"/>
    <property type="match status" value="1"/>
</dbReference>
<sequence>MNSPTIRAALYGRVSTEDQAENGYSIDAQLDQLRRYCELYGREIAGEYVDRGVSGKSLKGRYELQRLLRDAEEGKFDEVIVWKFNRMARKNIDLLQIVDFLEKNNIAFHSFTEKFDTNTSMGKFALQMMGAVGELERNTIVDNVKMGHKQRAKTGKHNGKVPLGYRITEAQGSGRSRDSEIVIFEEEAAIVRNIYEQYASGHGLKAIANDLNHRGYKTKSGKPFSICAIRDLLDNPMFVGKIRYNRYENWAERRRKGKSSEIILAQGDHPAIVSDDLWEKVQLLRKKKSTMPKKRFEGEYLLTGLIRCPECGAAMTASRTVNRAKDGSKVVRMYYSCGRFRSQGSSVCHANSVRKDEAERAVTERIQQAVAQPDILKKVVRSVNERRSSRIKPLRDELASVQARIDMLEEKKRKYLELYEMDVMDRQMFAGRLNDLNKELDAELTRRSKLHLELRDDQAEPVSYELVRSLLSRFDALLRRSPFPQRKTLLHLIVKQITLDDRKRVGNVELAFNEETEKHFLSAAPSADNMAKGAFPLSGKARKLDYKFSIFL</sequence>
<dbReference type="Gene3D" id="3.40.50.1390">
    <property type="entry name" value="Resolvase, N-terminal catalytic domain"/>
    <property type="match status" value="1"/>
</dbReference>
<dbReference type="Pfam" id="PF07508">
    <property type="entry name" value="Recombinase"/>
    <property type="match status" value="1"/>
</dbReference>
<organism evidence="4 5">
    <name type="scientific">Paenibacillus pasadenensis</name>
    <dbReference type="NCBI Taxonomy" id="217090"/>
    <lineage>
        <taxon>Bacteria</taxon>
        <taxon>Bacillati</taxon>
        <taxon>Bacillota</taxon>
        <taxon>Bacilli</taxon>
        <taxon>Bacillales</taxon>
        <taxon>Paenibacillaceae</taxon>
        <taxon>Paenibacillus</taxon>
    </lineage>
</organism>
<dbReference type="Pfam" id="PF00239">
    <property type="entry name" value="Resolvase"/>
    <property type="match status" value="1"/>
</dbReference>
<dbReference type="SUPFAM" id="SSF53041">
    <property type="entry name" value="Resolvase-like"/>
    <property type="match status" value="1"/>
</dbReference>
<dbReference type="InterPro" id="IPR036162">
    <property type="entry name" value="Resolvase-like_N_sf"/>
</dbReference>
<dbReference type="Gene3D" id="3.90.1750.20">
    <property type="entry name" value="Putative Large Serine Recombinase, Chain B, Domain 2"/>
    <property type="match status" value="1"/>
</dbReference>
<feature type="coiled-coil region" evidence="1">
    <location>
        <begin position="391"/>
        <end position="453"/>
    </location>
</feature>
<dbReference type="GO" id="GO:0003677">
    <property type="term" value="F:DNA binding"/>
    <property type="evidence" value="ECO:0007669"/>
    <property type="project" value="InterPro"/>
</dbReference>
<evidence type="ECO:0000259" key="2">
    <source>
        <dbReference type="PROSITE" id="PS51736"/>
    </source>
</evidence>
<gene>
    <name evidence="4" type="ORF">B8V81_0169</name>
</gene>
<dbReference type="SMART" id="SM00857">
    <property type="entry name" value="Resolvase"/>
    <property type="match status" value="1"/>
</dbReference>
<evidence type="ECO:0000259" key="3">
    <source>
        <dbReference type="PROSITE" id="PS51737"/>
    </source>
</evidence>
<accession>A0A2N5NCG4</accession>
<dbReference type="InterPro" id="IPR038109">
    <property type="entry name" value="DNA_bind_recomb_sf"/>
</dbReference>
<dbReference type="EMBL" id="NFEZ01000001">
    <property type="protein sequence ID" value="PLT48037.1"/>
    <property type="molecule type" value="Genomic_DNA"/>
</dbReference>
<name>A0A2N5NCG4_9BACL</name>